<dbReference type="SUPFAM" id="SSF46894">
    <property type="entry name" value="C-terminal effector domain of the bipartite response regulators"/>
    <property type="match status" value="1"/>
</dbReference>
<evidence type="ECO:0000256" key="2">
    <source>
        <dbReference type="ARBA" id="ARBA00023012"/>
    </source>
</evidence>
<feature type="domain" description="OmpR/PhoB-type" evidence="8">
    <location>
        <begin position="1"/>
        <end position="100"/>
    </location>
</feature>
<dbReference type="GO" id="GO:0006355">
    <property type="term" value="P:regulation of DNA-templated transcription"/>
    <property type="evidence" value="ECO:0007669"/>
    <property type="project" value="InterPro"/>
</dbReference>
<evidence type="ECO:0000256" key="5">
    <source>
        <dbReference type="ARBA" id="ARBA00023163"/>
    </source>
</evidence>
<evidence type="ECO:0000256" key="3">
    <source>
        <dbReference type="ARBA" id="ARBA00023015"/>
    </source>
</evidence>
<dbReference type="Proteomes" id="UP000509303">
    <property type="component" value="Chromosome"/>
</dbReference>
<evidence type="ECO:0000256" key="1">
    <source>
        <dbReference type="ARBA" id="ARBA00005820"/>
    </source>
</evidence>
<evidence type="ECO:0000256" key="6">
    <source>
        <dbReference type="PROSITE-ProRule" id="PRU01091"/>
    </source>
</evidence>
<evidence type="ECO:0000256" key="4">
    <source>
        <dbReference type="ARBA" id="ARBA00023125"/>
    </source>
</evidence>
<keyword evidence="4 6" id="KW-0238">DNA-binding</keyword>
<dbReference type="InterPro" id="IPR016032">
    <property type="entry name" value="Sig_transdc_resp-reg_C-effctor"/>
</dbReference>
<dbReference type="InterPro" id="IPR001867">
    <property type="entry name" value="OmpR/PhoB-type_DNA-bd"/>
</dbReference>
<feature type="region of interest" description="Disordered" evidence="7">
    <location>
        <begin position="276"/>
        <end position="301"/>
    </location>
</feature>
<dbReference type="CDD" id="cd15831">
    <property type="entry name" value="BTAD"/>
    <property type="match status" value="1"/>
</dbReference>
<dbReference type="InterPro" id="IPR005158">
    <property type="entry name" value="BTAD"/>
</dbReference>
<name>A0A7H8NJM6_9ACTN</name>
<dbReference type="Pfam" id="PF03704">
    <property type="entry name" value="BTAD"/>
    <property type="match status" value="1"/>
</dbReference>
<gene>
    <name evidence="9" type="ORF">HUT08_25850</name>
</gene>
<sequence>MEFAILGPLRMNEQGRSYTPTAPKQRQLLALLLLNANQVVSTSTCIDELWETSPPNTALSTLQSYILQLRRTLRKVPRIGSLQAARRVLETRDGGYLLAVRNDELDVNIFTSLVREGRAQLHRDDHTASALLTRALTMWQGSALSDVQAGPVLRAHLVGLEEDRISVHEQRIDADLRLGRHHELLGELSALVTKYPTHENLHAQLMLALYRSGRRAQSLEVVKRLRQVLHDELGLEPSPRMRNLHQAVLACDPVIDSPAGTDSVLALDLARYSSSPTLPSQPSPALHTSHPASVHAHAHGK</sequence>
<dbReference type="InterPro" id="IPR051677">
    <property type="entry name" value="AfsR-DnrI-RedD_regulator"/>
</dbReference>
<feature type="DNA-binding region" description="OmpR/PhoB-type" evidence="6">
    <location>
        <begin position="1"/>
        <end position="100"/>
    </location>
</feature>
<protein>
    <submittedName>
        <fullName evidence="9">AfsR/SARP family transcriptional regulator</fullName>
    </submittedName>
</protein>
<proteinExistence type="inferred from homology"/>
<dbReference type="Pfam" id="PF00486">
    <property type="entry name" value="Trans_reg_C"/>
    <property type="match status" value="1"/>
</dbReference>
<dbReference type="GO" id="GO:0003677">
    <property type="term" value="F:DNA binding"/>
    <property type="evidence" value="ECO:0007669"/>
    <property type="project" value="UniProtKB-UniRule"/>
</dbReference>
<dbReference type="InterPro" id="IPR036388">
    <property type="entry name" value="WH-like_DNA-bd_sf"/>
</dbReference>
<dbReference type="GO" id="GO:0000160">
    <property type="term" value="P:phosphorelay signal transduction system"/>
    <property type="evidence" value="ECO:0007669"/>
    <property type="project" value="UniProtKB-KW"/>
</dbReference>
<dbReference type="InterPro" id="IPR011990">
    <property type="entry name" value="TPR-like_helical_dom_sf"/>
</dbReference>
<dbReference type="AlphaFoldDB" id="A0A7H8NJM6"/>
<evidence type="ECO:0000313" key="10">
    <source>
        <dbReference type="Proteomes" id="UP000509303"/>
    </source>
</evidence>
<dbReference type="SUPFAM" id="SSF48452">
    <property type="entry name" value="TPR-like"/>
    <property type="match status" value="1"/>
</dbReference>
<evidence type="ECO:0000256" key="7">
    <source>
        <dbReference type="SAM" id="MobiDB-lite"/>
    </source>
</evidence>
<dbReference type="SMART" id="SM00862">
    <property type="entry name" value="Trans_reg_C"/>
    <property type="match status" value="1"/>
</dbReference>
<keyword evidence="5" id="KW-0804">Transcription</keyword>
<organism evidence="9 10">
    <name type="scientific">Streptomyces buecherae</name>
    <dbReference type="NCBI Taxonomy" id="2763006"/>
    <lineage>
        <taxon>Bacteria</taxon>
        <taxon>Bacillati</taxon>
        <taxon>Actinomycetota</taxon>
        <taxon>Actinomycetes</taxon>
        <taxon>Kitasatosporales</taxon>
        <taxon>Streptomycetaceae</taxon>
        <taxon>Streptomyces</taxon>
    </lineage>
</organism>
<dbReference type="Gene3D" id="1.10.10.10">
    <property type="entry name" value="Winged helix-like DNA-binding domain superfamily/Winged helix DNA-binding domain"/>
    <property type="match status" value="1"/>
</dbReference>
<evidence type="ECO:0000313" key="9">
    <source>
        <dbReference type="EMBL" id="QKW54777.1"/>
    </source>
</evidence>
<accession>A0A7H8NJM6</accession>
<dbReference type="PANTHER" id="PTHR35807:SF1">
    <property type="entry name" value="TRANSCRIPTIONAL REGULATOR REDD"/>
    <property type="match status" value="1"/>
</dbReference>
<keyword evidence="3" id="KW-0805">Transcription regulation</keyword>
<dbReference type="SMART" id="SM01043">
    <property type="entry name" value="BTAD"/>
    <property type="match status" value="1"/>
</dbReference>
<dbReference type="PANTHER" id="PTHR35807">
    <property type="entry name" value="TRANSCRIPTIONAL REGULATOR REDD-RELATED"/>
    <property type="match status" value="1"/>
</dbReference>
<keyword evidence="10" id="KW-1185">Reference proteome</keyword>
<dbReference type="EMBL" id="CP054929">
    <property type="protein sequence ID" value="QKW54777.1"/>
    <property type="molecule type" value="Genomic_DNA"/>
</dbReference>
<evidence type="ECO:0000259" key="8">
    <source>
        <dbReference type="PROSITE" id="PS51755"/>
    </source>
</evidence>
<dbReference type="PROSITE" id="PS51755">
    <property type="entry name" value="OMPR_PHOB"/>
    <property type="match status" value="1"/>
</dbReference>
<keyword evidence="2" id="KW-0902">Two-component regulatory system</keyword>
<comment type="similarity">
    <text evidence="1">Belongs to the AfsR/DnrI/RedD regulatory family.</text>
</comment>
<reference evidence="9 10" key="1">
    <citation type="submission" date="2020-06" db="EMBL/GenBank/DDBJ databases">
        <title>Genome mining for natural products.</title>
        <authorList>
            <person name="Zhang B."/>
            <person name="Shi J."/>
            <person name="Ge H."/>
        </authorList>
    </citation>
    <scope>NUCLEOTIDE SEQUENCE [LARGE SCALE GENOMIC DNA]</scope>
    <source>
        <strain evidence="9 10">NA00687</strain>
    </source>
</reference>
<dbReference type="Gene3D" id="1.25.40.10">
    <property type="entry name" value="Tetratricopeptide repeat domain"/>
    <property type="match status" value="1"/>
</dbReference>